<comment type="caution">
    <text evidence="3">The sequence shown here is derived from an EMBL/GenBank/DDBJ whole genome shotgun (WGS) entry which is preliminary data.</text>
</comment>
<protein>
    <submittedName>
        <fullName evidence="3">Uncharacterized protein</fullName>
    </submittedName>
</protein>
<keyword evidence="2" id="KW-1133">Transmembrane helix</keyword>
<dbReference type="Proteomes" id="UP000178892">
    <property type="component" value="Unassembled WGS sequence"/>
</dbReference>
<feature type="region of interest" description="Disordered" evidence="1">
    <location>
        <begin position="1"/>
        <end position="39"/>
    </location>
</feature>
<gene>
    <name evidence="3" type="ORF">A2720_00490</name>
</gene>
<reference evidence="3 4" key="1">
    <citation type="journal article" date="2016" name="Nat. Commun.">
        <title>Thousands of microbial genomes shed light on interconnected biogeochemical processes in an aquifer system.</title>
        <authorList>
            <person name="Anantharaman K."/>
            <person name="Brown C.T."/>
            <person name="Hug L.A."/>
            <person name="Sharon I."/>
            <person name="Castelle C.J."/>
            <person name="Probst A.J."/>
            <person name="Thomas B.C."/>
            <person name="Singh A."/>
            <person name="Wilkins M.J."/>
            <person name="Karaoz U."/>
            <person name="Brodie E.L."/>
            <person name="Williams K.H."/>
            <person name="Hubbard S.S."/>
            <person name="Banfield J.F."/>
        </authorList>
    </citation>
    <scope>NUCLEOTIDE SEQUENCE [LARGE SCALE GENOMIC DNA]</scope>
</reference>
<feature type="compositionally biased region" description="Acidic residues" evidence="1">
    <location>
        <begin position="1"/>
        <end position="11"/>
    </location>
</feature>
<sequence>MPEPSDVEEQLAEQQAAEEEKRQEFETLQQQERLNQQSPQQQAVRQAQDFAKQAAARAVRRYGAKIAGKVAARYGLTAAATAVAPFLLPVLVAVIGVLLMGLLVIVILVSACNAGGVGGKIARFLLVPGASTVCKYLSVNGTGGLSGGAGGGSFENLSIVLTSAYRPGAVVDEDPRKQSAHSRGEAFDIALINPAVGFRPNPPDSRIETVVSLAEGMGFVEPRGNVVDEYNNPSKGTRGPHIHVEFNAGHCPGPPQTAAPNDLVDLTGLVPMSGASPPQVRACLKPYVLQLFQLTGQNP</sequence>
<keyword evidence="2" id="KW-0472">Membrane</keyword>
<dbReference type="SUPFAM" id="SSF55166">
    <property type="entry name" value="Hedgehog/DD-peptidase"/>
    <property type="match status" value="1"/>
</dbReference>
<accession>A0A1F5NTE5</accession>
<evidence type="ECO:0000256" key="1">
    <source>
        <dbReference type="SAM" id="MobiDB-lite"/>
    </source>
</evidence>
<keyword evidence="2" id="KW-0812">Transmembrane</keyword>
<evidence type="ECO:0000313" key="3">
    <source>
        <dbReference type="EMBL" id="OGE80927.1"/>
    </source>
</evidence>
<organism evidence="3 4">
    <name type="scientific">Candidatus Doudnabacteria bacterium RIFCSPHIGHO2_01_FULL_46_24</name>
    <dbReference type="NCBI Taxonomy" id="1817825"/>
    <lineage>
        <taxon>Bacteria</taxon>
        <taxon>Candidatus Doudnaibacteriota</taxon>
    </lineage>
</organism>
<dbReference type="InterPro" id="IPR009045">
    <property type="entry name" value="Zn_M74/Hedgehog-like"/>
</dbReference>
<feature type="transmembrane region" description="Helical" evidence="2">
    <location>
        <begin position="70"/>
        <end position="88"/>
    </location>
</feature>
<proteinExistence type="predicted"/>
<dbReference type="EMBL" id="MFEL01000014">
    <property type="protein sequence ID" value="OGE80927.1"/>
    <property type="molecule type" value="Genomic_DNA"/>
</dbReference>
<evidence type="ECO:0000256" key="2">
    <source>
        <dbReference type="SAM" id="Phobius"/>
    </source>
</evidence>
<name>A0A1F5NTE5_9BACT</name>
<evidence type="ECO:0000313" key="4">
    <source>
        <dbReference type="Proteomes" id="UP000178892"/>
    </source>
</evidence>
<feature type="transmembrane region" description="Helical" evidence="2">
    <location>
        <begin position="94"/>
        <end position="116"/>
    </location>
</feature>
<dbReference type="AlphaFoldDB" id="A0A1F5NTE5"/>
<dbReference type="STRING" id="1817825.A2720_00490"/>